<dbReference type="PANTHER" id="PTHR33570:SF2">
    <property type="entry name" value="CARBOXYMUCONOLACTONE DECARBOXYLASE-LIKE DOMAIN-CONTAINING PROTEIN"/>
    <property type="match status" value="1"/>
</dbReference>
<evidence type="ECO:0000313" key="3">
    <source>
        <dbReference type="Proteomes" id="UP000276899"/>
    </source>
</evidence>
<protein>
    <submittedName>
        <fullName evidence="2">4-carboxymuconolactone decarboxylase</fullName>
    </submittedName>
</protein>
<gene>
    <name evidence="2" type="ORF">NCTC11923_00129</name>
</gene>
<dbReference type="Pfam" id="PF02627">
    <property type="entry name" value="CMD"/>
    <property type="match status" value="1"/>
</dbReference>
<dbReference type="STRING" id="1278298.GCA_000428685_01108"/>
<proteinExistence type="predicted"/>
<evidence type="ECO:0000259" key="1">
    <source>
        <dbReference type="Pfam" id="PF02627"/>
    </source>
</evidence>
<dbReference type="InterPro" id="IPR029032">
    <property type="entry name" value="AhpD-like"/>
</dbReference>
<keyword evidence="3" id="KW-1185">Reference proteome</keyword>
<sequence length="52" mass="5676">MHIGAALNVGLSREEIAEALLHATVYCGFPKALNAIFTAREVFEDRDQQSTA</sequence>
<dbReference type="Gene3D" id="1.20.1290.10">
    <property type="entry name" value="AhpD-like"/>
    <property type="match status" value="1"/>
</dbReference>
<dbReference type="InterPro" id="IPR003779">
    <property type="entry name" value="CMD-like"/>
</dbReference>
<name>A0A3S4SIQ2_9ACTO</name>
<dbReference type="SUPFAM" id="SSF69118">
    <property type="entry name" value="AhpD-like"/>
    <property type="match status" value="1"/>
</dbReference>
<evidence type="ECO:0000313" key="2">
    <source>
        <dbReference type="EMBL" id="VEG73524.1"/>
    </source>
</evidence>
<reference evidence="2 3" key="1">
    <citation type="submission" date="2018-12" db="EMBL/GenBank/DDBJ databases">
        <authorList>
            <consortium name="Pathogen Informatics"/>
        </authorList>
    </citation>
    <scope>NUCLEOTIDE SEQUENCE [LARGE SCALE GENOMIC DNA]</scope>
    <source>
        <strain evidence="2 3">NCTC11923</strain>
    </source>
</reference>
<accession>A0A3S4SIQ2</accession>
<dbReference type="PANTHER" id="PTHR33570">
    <property type="entry name" value="4-CARBOXYMUCONOLACTONE DECARBOXYLASE FAMILY PROTEIN"/>
    <property type="match status" value="1"/>
</dbReference>
<dbReference type="GO" id="GO:0051920">
    <property type="term" value="F:peroxiredoxin activity"/>
    <property type="evidence" value="ECO:0007669"/>
    <property type="project" value="InterPro"/>
</dbReference>
<dbReference type="InterPro" id="IPR052512">
    <property type="entry name" value="4CMD/NDH-1_regulator"/>
</dbReference>
<organism evidence="2 3">
    <name type="scientific">Actinomyces slackii</name>
    <dbReference type="NCBI Taxonomy" id="52774"/>
    <lineage>
        <taxon>Bacteria</taxon>
        <taxon>Bacillati</taxon>
        <taxon>Actinomycetota</taxon>
        <taxon>Actinomycetes</taxon>
        <taxon>Actinomycetales</taxon>
        <taxon>Actinomycetaceae</taxon>
        <taxon>Actinomyces</taxon>
    </lineage>
</organism>
<dbReference type="EMBL" id="LR134363">
    <property type="protein sequence ID" value="VEG73524.1"/>
    <property type="molecule type" value="Genomic_DNA"/>
</dbReference>
<dbReference type="Proteomes" id="UP000276899">
    <property type="component" value="Chromosome"/>
</dbReference>
<feature type="domain" description="Carboxymuconolactone decarboxylase-like" evidence="1">
    <location>
        <begin position="1"/>
        <end position="40"/>
    </location>
</feature>
<dbReference type="AlphaFoldDB" id="A0A3S4SIQ2"/>
<dbReference type="KEGG" id="asla:NCTC11923_00129"/>